<dbReference type="EMBL" id="CAJHOF010000001">
    <property type="protein sequence ID" value="CAD7286734.1"/>
    <property type="molecule type" value="Genomic_DNA"/>
</dbReference>
<dbReference type="InterPro" id="IPR004846">
    <property type="entry name" value="T2SS/T3SS_dom"/>
</dbReference>
<feature type="domain" description="Type II/III secretion system secretin-like" evidence="2">
    <location>
        <begin position="296"/>
        <end position="473"/>
    </location>
</feature>
<dbReference type="Proteomes" id="UP000789803">
    <property type="component" value="Unassembled WGS sequence"/>
</dbReference>
<dbReference type="PRINTS" id="PR00811">
    <property type="entry name" value="BCTERIALGSPD"/>
</dbReference>
<evidence type="ECO:0000259" key="2">
    <source>
        <dbReference type="Pfam" id="PF00263"/>
    </source>
</evidence>
<organism evidence="4 5">
    <name type="scientific">Campylobacter majalis</name>
    <dbReference type="NCBI Taxonomy" id="2790656"/>
    <lineage>
        <taxon>Bacteria</taxon>
        <taxon>Pseudomonadati</taxon>
        <taxon>Campylobacterota</taxon>
        <taxon>Epsilonproteobacteria</taxon>
        <taxon>Campylobacterales</taxon>
        <taxon>Campylobacteraceae</taxon>
        <taxon>Campylobacter</taxon>
    </lineage>
</organism>
<dbReference type="Pfam" id="PF07655">
    <property type="entry name" value="Secretin_N_2"/>
    <property type="match status" value="1"/>
</dbReference>
<gene>
    <name evidence="4" type="primary">sctC_1</name>
    <name evidence="4" type="ORF">LMG7974_00057</name>
</gene>
<dbReference type="RefSeq" id="WP_229931884.1">
    <property type="nucleotide sequence ID" value="NZ_CAJHOF010000001.1"/>
</dbReference>
<comment type="caution">
    <text evidence="4">The sequence shown here is derived from an EMBL/GenBank/DDBJ whole genome shotgun (WGS) entry which is preliminary data.</text>
</comment>
<accession>A0ABM8Q1P8</accession>
<evidence type="ECO:0000256" key="1">
    <source>
        <dbReference type="SAM" id="MobiDB-lite"/>
    </source>
</evidence>
<sequence>MSKLNRVIFIISFALITITNANSCLSKKFSMKITSDVNLIEAIEQLSDMCNFSIVITDNHAKSMLHDNSSINIKQMDLNQIFDIILSEKNLHYDFNGNVLKISSLKSKTFKIDYITSIREGRATTKASVDSSPVEVGENQTNTQNQTNSLNQDNIIQTIEKFDFWEKLDAELKAILNNTSDAIEAPDPIINQNAGLITVTGTPSQLKRVKSYITHVQQRLKRQVVIDVSIISVELANEYKKGIDWSKFQLGFNTYLNSDQTSPSNLITSRTNSGGWQNSLTISANLNLSIDGVINFLETNGKTKVVSSPKITTLNNQQALISVGDNINYRVMEQTDSGSALSDRRTTTYKQYSVFIGILLNLLPEISDDNKIMLRVNPSLSNFKYRDDDSTTQNLAIREIAPDTLQKKLSTVVYVNSGDTIILGGLIGQTKAKDNTRVPLLADIPLIGAAFKSTKDVVRTTELVFVITPRVVDLQDIRPTKQSLKDLGFSKSIYE</sequence>
<proteinExistence type="predicted"/>
<dbReference type="Pfam" id="PF00263">
    <property type="entry name" value="Secretin"/>
    <property type="match status" value="1"/>
</dbReference>
<dbReference type="InterPro" id="IPR013358">
    <property type="entry name" value="Pilus_biogenesis_MshL"/>
</dbReference>
<dbReference type="InterPro" id="IPR050810">
    <property type="entry name" value="Bact_Secretion_Sys_Channel"/>
</dbReference>
<feature type="domain" description="Secretin N-terminal" evidence="3">
    <location>
        <begin position="108"/>
        <end position="179"/>
    </location>
</feature>
<dbReference type="InterPro" id="IPR011514">
    <property type="entry name" value="Secretin_N_2"/>
</dbReference>
<evidence type="ECO:0000313" key="4">
    <source>
        <dbReference type="EMBL" id="CAD7286734.1"/>
    </source>
</evidence>
<feature type="region of interest" description="Disordered" evidence="1">
    <location>
        <begin position="126"/>
        <end position="147"/>
    </location>
</feature>
<dbReference type="PANTHER" id="PTHR30332">
    <property type="entry name" value="PROBABLE GENERAL SECRETION PATHWAY PROTEIN D"/>
    <property type="match status" value="1"/>
</dbReference>
<dbReference type="NCBIfam" id="TIGR02519">
    <property type="entry name" value="pilus_MshL"/>
    <property type="match status" value="1"/>
</dbReference>
<dbReference type="PANTHER" id="PTHR30332:SF17">
    <property type="entry name" value="TYPE IV PILIATION SYSTEM PROTEIN DR_0774-RELATED"/>
    <property type="match status" value="1"/>
</dbReference>
<protein>
    <submittedName>
        <fullName evidence="4">Type 3 secretion system secretin</fullName>
    </submittedName>
</protein>
<keyword evidence="5" id="KW-1185">Reference proteome</keyword>
<name>A0ABM8Q1P8_9BACT</name>
<evidence type="ECO:0000313" key="5">
    <source>
        <dbReference type="Proteomes" id="UP000789803"/>
    </source>
</evidence>
<reference evidence="4 5" key="1">
    <citation type="submission" date="2020-11" db="EMBL/GenBank/DDBJ databases">
        <authorList>
            <person name="Peeters C."/>
        </authorList>
    </citation>
    <scope>NUCLEOTIDE SEQUENCE [LARGE SCALE GENOMIC DNA]</scope>
    <source>
        <strain evidence="4 5">LMG 7974</strain>
    </source>
</reference>
<evidence type="ECO:0000259" key="3">
    <source>
        <dbReference type="Pfam" id="PF07655"/>
    </source>
</evidence>
<dbReference type="InterPro" id="IPR001775">
    <property type="entry name" value="GspD/PilQ"/>
</dbReference>